<dbReference type="AlphaFoldDB" id="A0A1W1YAB2"/>
<accession>A0A1W1YAB2</accession>
<name>A0A1W1YAB2_9FLAO</name>
<gene>
    <name evidence="2" type="ORF">SAMN06296427_101177</name>
</gene>
<proteinExistence type="predicted"/>
<reference evidence="2 3" key="1">
    <citation type="submission" date="2017-04" db="EMBL/GenBank/DDBJ databases">
        <authorList>
            <person name="Afonso C.L."/>
            <person name="Miller P.J."/>
            <person name="Scott M.A."/>
            <person name="Spackman E."/>
            <person name="Goraichik I."/>
            <person name="Dimitrov K.M."/>
            <person name="Suarez D.L."/>
            <person name="Swayne D.E."/>
        </authorList>
    </citation>
    <scope>NUCLEOTIDE SEQUENCE [LARGE SCALE GENOMIC DNA]</scope>
    <source>
        <strain evidence="2 3">CGMCC 1.12708</strain>
    </source>
</reference>
<dbReference type="Proteomes" id="UP000192393">
    <property type="component" value="Unassembled WGS sequence"/>
</dbReference>
<dbReference type="EMBL" id="FWXS01000001">
    <property type="protein sequence ID" value="SMC33086.1"/>
    <property type="molecule type" value="Genomic_DNA"/>
</dbReference>
<evidence type="ECO:0008006" key="4">
    <source>
        <dbReference type="Google" id="ProtNLM"/>
    </source>
</evidence>
<organism evidence="2 3">
    <name type="scientific">Moheibacter sediminis</name>
    <dbReference type="NCBI Taxonomy" id="1434700"/>
    <lineage>
        <taxon>Bacteria</taxon>
        <taxon>Pseudomonadati</taxon>
        <taxon>Bacteroidota</taxon>
        <taxon>Flavobacteriia</taxon>
        <taxon>Flavobacteriales</taxon>
        <taxon>Weeksellaceae</taxon>
        <taxon>Moheibacter</taxon>
    </lineage>
</organism>
<protein>
    <recommendedName>
        <fullName evidence="4">Por secretion system C-terminal sorting domain-containing protein</fullName>
    </recommendedName>
</protein>
<keyword evidence="1" id="KW-0732">Signal</keyword>
<sequence length="111" mass="12056">MKNILFIAFVILASGFAFAQHTTVGVRIGSGSSGFESNVTNITSNRVDVASEGEKMVGYVVFDENENVVKSKDINTSYNTSVDVNNLQSGFYYIAVVSENDQVSVNTYVKP</sequence>
<feature type="signal peptide" evidence="1">
    <location>
        <begin position="1"/>
        <end position="19"/>
    </location>
</feature>
<feature type="chain" id="PRO_5012167390" description="Por secretion system C-terminal sorting domain-containing protein" evidence="1">
    <location>
        <begin position="20"/>
        <end position="111"/>
    </location>
</feature>
<dbReference type="STRING" id="1434700.SAMN06296427_101177"/>
<evidence type="ECO:0000256" key="1">
    <source>
        <dbReference type="SAM" id="SignalP"/>
    </source>
</evidence>
<keyword evidence="3" id="KW-1185">Reference proteome</keyword>
<evidence type="ECO:0000313" key="2">
    <source>
        <dbReference type="EMBL" id="SMC33086.1"/>
    </source>
</evidence>
<evidence type="ECO:0000313" key="3">
    <source>
        <dbReference type="Proteomes" id="UP000192393"/>
    </source>
</evidence>